<name>A0A366M772_9ACTN</name>
<dbReference type="OrthoDB" id="8225825at2"/>
<proteinExistence type="inferred from homology"/>
<keyword evidence="4" id="KW-1185">Reference proteome</keyword>
<reference evidence="3 4" key="1">
    <citation type="submission" date="2018-06" db="EMBL/GenBank/DDBJ databases">
        <title>Sphaerisporangium craniellae sp. nov., isolated from a marine sponge in the South China Sea.</title>
        <authorList>
            <person name="Li L."/>
        </authorList>
    </citation>
    <scope>NUCLEOTIDE SEQUENCE [LARGE SCALE GENOMIC DNA]</scope>
    <source>
        <strain evidence="3 4">LHW63015</strain>
    </source>
</reference>
<comment type="similarity">
    <text evidence="1">Belongs to the F420H(2)-dependent quinone reductase family.</text>
</comment>
<comment type="caution">
    <text evidence="3">The sequence shown here is derived from an EMBL/GenBank/DDBJ whole genome shotgun (WGS) entry which is preliminary data.</text>
</comment>
<evidence type="ECO:0000256" key="1">
    <source>
        <dbReference type="ARBA" id="ARBA00008710"/>
    </source>
</evidence>
<dbReference type="GO" id="GO:0005886">
    <property type="term" value="C:plasma membrane"/>
    <property type="evidence" value="ECO:0007669"/>
    <property type="project" value="TreeGrafter"/>
</dbReference>
<comment type="catalytic activity">
    <reaction evidence="2">
        <text>oxidized coenzyme F420-(gamma-L-Glu)(n) + a quinol + H(+) = reduced coenzyme F420-(gamma-L-Glu)(n) + a quinone</text>
        <dbReference type="Rhea" id="RHEA:39663"/>
        <dbReference type="Rhea" id="RHEA-COMP:12939"/>
        <dbReference type="Rhea" id="RHEA-COMP:14378"/>
        <dbReference type="ChEBI" id="CHEBI:15378"/>
        <dbReference type="ChEBI" id="CHEBI:24646"/>
        <dbReference type="ChEBI" id="CHEBI:132124"/>
        <dbReference type="ChEBI" id="CHEBI:133980"/>
        <dbReference type="ChEBI" id="CHEBI:139511"/>
    </reaction>
</comment>
<dbReference type="Gene3D" id="2.30.110.10">
    <property type="entry name" value="Electron Transport, Fmn-binding Protein, Chain A"/>
    <property type="match status" value="1"/>
</dbReference>
<dbReference type="RefSeq" id="WP_113979349.1">
    <property type="nucleotide sequence ID" value="NZ_QMEY01000001.1"/>
</dbReference>
<dbReference type="AlphaFoldDB" id="A0A366M772"/>
<accession>A0A366M772</accession>
<evidence type="ECO:0000256" key="2">
    <source>
        <dbReference type="ARBA" id="ARBA00049106"/>
    </source>
</evidence>
<dbReference type="EMBL" id="QMEY01000001">
    <property type="protein sequence ID" value="RBQ22046.1"/>
    <property type="molecule type" value="Genomic_DNA"/>
</dbReference>
<evidence type="ECO:0000313" key="3">
    <source>
        <dbReference type="EMBL" id="RBQ22046.1"/>
    </source>
</evidence>
<dbReference type="NCBIfam" id="TIGR00026">
    <property type="entry name" value="hi_GC_TIGR00026"/>
    <property type="match status" value="1"/>
</dbReference>
<evidence type="ECO:0000313" key="4">
    <source>
        <dbReference type="Proteomes" id="UP000253303"/>
    </source>
</evidence>
<dbReference type="GO" id="GO:0070967">
    <property type="term" value="F:coenzyme F420 binding"/>
    <property type="evidence" value="ECO:0007669"/>
    <property type="project" value="TreeGrafter"/>
</dbReference>
<gene>
    <name evidence="3" type="ORF">DP939_05135</name>
</gene>
<dbReference type="SUPFAM" id="SSF50475">
    <property type="entry name" value="FMN-binding split barrel"/>
    <property type="match status" value="1"/>
</dbReference>
<dbReference type="PANTHER" id="PTHR39428">
    <property type="entry name" value="F420H(2)-DEPENDENT QUINONE REDUCTASE RV1261C"/>
    <property type="match status" value="1"/>
</dbReference>
<dbReference type="Proteomes" id="UP000253303">
    <property type="component" value="Unassembled WGS sequence"/>
</dbReference>
<protein>
    <submittedName>
        <fullName evidence="3">Nitroreductase family deazaflavin-dependent oxidoreductase</fullName>
    </submittedName>
</protein>
<dbReference type="GO" id="GO:0016491">
    <property type="term" value="F:oxidoreductase activity"/>
    <property type="evidence" value="ECO:0007669"/>
    <property type="project" value="InterPro"/>
</dbReference>
<sequence>MAQQQTSRRRPGTPGAFSRWMQRTMNARMNRKVRRGRGQMMGMDVLILNTVGSRSGQPRETPVAWFADDADGGRLIVASGGGSRHPDWYVNLMAHPDRATIELPGRPPLPVAPHRLDGADRERAWERIAAAQPRIAKYQSKSDREYPVIRLSPR</sequence>
<dbReference type="PANTHER" id="PTHR39428:SF1">
    <property type="entry name" value="F420H(2)-DEPENDENT QUINONE REDUCTASE RV1261C"/>
    <property type="match status" value="1"/>
</dbReference>
<dbReference type="InterPro" id="IPR004378">
    <property type="entry name" value="F420H2_quin_Rdtase"/>
</dbReference>
<organism evidence="3 4">
    <name type="scientific">Spongiactinospora rosea</name>
    <dbReference type="NCBI Taxonomy" id="2248750"/>
    <lineage>
        <taxon>Bacteria</taxon>
        <taxon>Bacillati</taxon>
        <taxon>Actinomycetota</taxon>
        <taxon>Actinomycetes</taxon>
        <taxon>Streptosporangiales</taxon>
        <taxon>Streptosporangiaceae</taxon>
        <taxon>Spongiactinospora</taxon>
    </lineage>
</organism>
<dbReference type="Pfam" id="PF04075">
    <property type="entry name" value="F420H2_quin_red"/>
    <property type="match status" value="1"/>
</dbReference>
<dbReference type="InterPro" id="IPR012349">
    <property type="entry name" value="Split_barrel_FMN-bd"/>
</dbReference>